<dbReference type="GO" id="GO:0046872">
    <property type="term" value="F:metal ion binding"/>
    <property type="evidence" value="ECO:0007669"/>
    <property type="project" value="UniProtKB-KW"/>
</dbReference>
<evidence type="ECO:0000256" key="3">
    <source>
        <dbReference type="ARBA" id="ARBA00022692"/>
    </source>
</evidence>
<feature type="transmembrane region" description="Helical" evidence="12">
    <location>
        <begin position="205"/>
        <end position="226"/>
    </location>
</feature>
<evidence type="ECO:0000256" key="11">
    <source>
        <dbReference type="ARBA" id="ARBA00023444"/>
    </source>
</evidence>
<dbReference type="InterPro" id="IPR003780">
    <property type="entry name" value="COX15/CtaA_fam"/>
</dbReference>
<keyword evidence="6" id="KW-0560">Oxidoreductase</keyword>
<accession>A0A1G9LMD0</accession>
<evidence type="ECO:0000256" key="8">
    <source>
        <dbReference type="ARBA" id="ARBA00023133"/>
    </source>
</evidence>
<evidence type="ECO:0000256" key="1">
    <source>
        <dbReference type="ARBA" id="ARBA00004141"/>
    </source>
</evidence>
<evidence type="ECO:0000256" key="9">
    <source>
        <dbReference type="ARBA" id="ARBA00023136"/>
    </source>
</evidence>
<protein>
    <submittedName>
        <fullName evidence="13">Cytochrome c oxidase assembly protein subunit 15</fullName>
    </submittedName>
</protein>
<evidence type="ECO:0000256" key="7">
    <source>
        <dbReference type="ARBA" id="ARBA00023004"/>
    </source>
</evidence>
<feature type="transmembrane region" description="Helical" evidence="12">
    <location>
        <begin position="71"/>
        <end position="91"/>
    </location>
</feature>
<dbReference type="RefSeq" id="WP_176761744.1">
    <property type="nucleotide sequence ID" value="NZ_FNGP01000004.1"/>
</dbReference>
<dbReference type="STRING" id="686624.SAMN04488242_2169"/>
<keyword evidence="4" id="KW-0479">Metal-binding</keyword>
<evidence type="ECO:0000256" key="10">
    <source>
        <dbReference type="ARBA" id="ARBA00023157"/>
    </source>
</evidence>
<reference evidence="13 14" key="1">
    <citation type="submission" date="2016-10" db="EMBL/GenBank/DDBJ databases">
        <authorList>
            <person name="de Groot N.N."/>
        </authorList>
    </citation>
    <scope>NUCLEOTIDE SEQUENCE [LARGE SCALE GENOMIC DNA]</scope>
    <source>
        <strain evidence="13 14">CGMCC 1.9159</strain>
    </source>
</reference>
<comment type="subcellular location">
    <subcellularLocation>
        <location evidence="1">Membrane</location>
        <topology evidence="1">Multi-pass membrane protein</topology>
    </subcellularLocation>
</comment>
<evidence type="ECO:0000313" key="13">
    <source>
        <dbReference type="EMBL" id="SDL62927.1"/>
    </source>
</evidence>
<feature type="transmembrane region" description="Helical" evidence="12">
    <location>
        <begin position="12"/>
        <end position="33"/>
    </location>
</feature>
<dbReference type="GO" id="GO:0006784">
    <property type="term" value="P:heme A biosynthetic process"/>
    <property type="evidence" value="ECO:0007669"/>
    <property type="project" value="InterPro"/>
</dbReference>
<feature type="transmembrane region" description="Helical" evidence="12">
    <location>
        <begin position="127"/>
        <end position="149"/>
    </location>
</feature>
<keyword evidence="14" id="KW-1185">Reference proteome</keyword>
<keyword evidence="3 12" id="KW-0812">Transmembrane</keyword>
<dbReference type="GO" id="GO:0016020">
    <property type="term" value="C:membrane"/>
    <property type="evidence" value="ECO:0007669"/>
    <property type="project" value="UniProtKB-SubCell"/>
</dbReference>
<dbReference type="GO" id="GO:0016491">
    <property type="term" value="F:oxidoreductase activity"/>
    <property type="evidence" value="ECO:0007669"/>
    <property type="project" value="UniProtKB-KW"/>
</dbReference>
<evidence type="ECO:0000256" key="5">
    <source>
        <dbReference type="ARBA" id="ARBA00022989"/>
    </source>
</evidence>
<keyword evidence="10" id="KW-1015">Disulfide bond</keyword>
<feature type="transmembrane region" description="Helical" evidence="12">
    <location>
        <begin position="98"/>
        <end position="121"/>
    </location>
</feature>
<dbReference type="Proteomes" id="UP000199475">
    <property type="component" value="Unassembled WGS sequence"/>
</dbReference>
<evidence type="ECO:0000256" key="2">
    <source>
        <dbReference type="ARBA" id="ARBA00022475"/>
    </source>
</evidence>
<dbReference type="AlphaFoldDB" id="A0A1G9LMD0"/>
<keyword evidence="5 12" id="KW-1133">Transmembrane helix</keyword>
<comment type="pathway">
    <text evidence="11">Porphyrin-containing compound metabolism.</text>
</comment>
<organism evidence="13 14">
    <name type="scientific">Tessaracoccus oleiagri</name>
    <dbReference type="NCBI Taxonomy" id="686624"/>
    <lineage>
        <taxon>Bacteria</taxon>
        <taxon>Bacillati</taxon>
        <taxon>Actinomycetota</taxon>
        <taxon>Actinomycetes</taxon>
        <taxon>Propionibacteriales</taxon>
        <taxon>Propionibacteriaceae</taxon>
        <taxon>Tessaracoccus</taxon>
    </lineage>
</organism>
<evidence type="ECO:0000256" key="6">
    <source>
        <dbReference type="ARBA" id="ARBA00023002"/>
    </source>
</evidence>
<keyword evidence="7" id="KW-0408">Iron</keyword>
<feature type="transmembrane region" description="Helical" evidence="12">
    <location>
        <begin position="238"/>
        <end position="258"/>
    </location>
</feature>
<feature type="transmembrane region" description="Helical" evidence="12">
    <location>
        <begin position="161"/>
        <end position="185"/>
    </location>
</feature>
<dbReference type="PANTHER" id="PTHR35457:SF1">
    <property type="entry name" value="HEME A SYNTHASE"/>
    <property type="match status" value="1"/>
</dbReference>
<keyword evidence="8" id="KW-0350">Heme biosynthesis</keyword>
<proteinExistence type="predicted"/>
<name>A0A1G9LMD0_9ACTN</name>
<evidence type="ECO:0000256" key="4">
    <source>
        <dbReference type="ARBA" id="ARBA00022723"/>
    </source>
</evidence>
<dbReference type="Pfam" id="PF02628">
    <property type="entry name" value="COX15-CtaA"/>
    <property type="match status" value="2"/>
</dbReference>
<keyword evidence="2" id="KW-1003">Cell membrane</keyword>
<dbReference type="EMBL" id="FNGP01000004">
    <property type="protein sequence ID" value="SDL62927.1"/>
    <property type="molecule type" value="Genomic_DNA"/>
</dbReference>
<evidence type="ECO:0000256" key="12">
    <source>
        <dbReference type="SAM" id="Phobius"/>
    </source>
</evidence>
<feature type="transmembrane region" description="Helical" evidence="12">
    <location>
        <begin position="264"/>
        <end position="284"/>
    </location>
</feature>
<gene>
    <name evidence="13" type="ORF">SAMN04488242_2169</name>
</gene>
<dbReference type="PANTHER" id="PTHR35457">
    <property type="entry name" value="HEME A SYNTHASE"/>
    <property type="match status" value="1"/>
</dbReference>
<evidence type="ECO:0000313" key="14">
    <source>
        <dbReference type="Proteomes" id="UP000199475"/>
    </source>
</evidence>
<dbReference type="InterPro" id="IPR050450">
    <property type="entry name" value="COX15/CtaA_HemeA_synthase"/>
</dbReference>
<sequence>MDLLMAKREKAARVWLWISLVANMGIVVTGAIVRLTGSGLGCPTWPRCTDESFVPHGELGIHGAIEFGNRLLTFVLIVAALGAFVTVWRAFGRASQLWWLTLAVGIGIILQAVVGGITVWVDLHPTLVGIHLVLSVVLIVLCVRALVLAYRRAPVVVSGRLRALTVVTFVAAMVSIVIGTLTTGAGPHAGDADAPRNGLDIESIARVHALSAWLALFLSAACVYVFHRARLQYPQRVSAVLFGTVLLQGVIGYVQYFLGIPISVVWMHMVGLVLLTAAVAWQLFSTKAETR</sequence>
<keyword evidence="9 12" id="KW-0472">Membrane</keyword>